<evidence type="ECO:0000313" key="3">
    <source>
        <dbReference type="Proteomes" id="UP000030764"/>
    </source>
</evidence>
<dbReference type="EMBL" id="KL363200">
    <property type="protein sequence ID" value="KFD55332.1"/>
    <property type="molecule type" value="Genomic_DNA"/>
</dbReference>
<reference evidence="2 3" key="1">
    <citation type="journal article" date="2014" name="Nat. Genet.">
        <title>Genome and transcriptome of the porcine whipworm Trichuris suis.</title>
        <authorList>
            <person name="Jex A.R."/>
            <person name="Nejsum P."/>
            <person name="Schwarz E.M."/>
            <person name="Hu L."/>
            <person name="Young N.D."/>
            <person name="Hall R.S."/>
            <person name="Korhonen P.K."/>
            <person name="Liao S."/>
            <person name="Thamsborg S."/>
            <person name="Xia J."/>
            <person name="Xu P."/>
            <person name="Wang S."/>
            <person name="Scheerlinck J.P."/>
            <person name="Hofmann A."/>
            <person name="Sternberg P.W."/>
            <person name="Wang J."/>
            <person name="Gasser R.B."/>
        </authorList>
    </citation>
    <scope>NUCLEOTIDE SEQUENCE [LARGE SCALE GENOMIC DNA]</scope>
    <source>
        <strain evidence="2">DCEP-RM93F</strain>
        <strain evidence="1">DCEP-RM93M</strain>
    </source>
</reference>
<proteinExistence type="predicted"/>
<protein>
    <submittedName>
        <fullName evidence="2">Uncharacterized protein</fullName>
    </submittedName>
</protein>
<dbReference type="AlphaFoldDB" id="A0A085NGQ5"/>
<dbReference type="Proteomes" id="UP000030758">
    <property type="component" value="Unassembled WGS sequence"/>
</dbReference>
<organism evidence="2">
    <name type="scientific">Trichuris suis</name>
    <name type="common">pig whipworm</name>
    <dbReference type="NCBI Taxonomy" id="68888"/>
    <lineage>
        <taxon>Eukaryota</taxon>
        <taxon>Metazoa</taxon>
        <taxon>Ecdysozoa</taxon>
        <taxon>Nematoda</taxon>
        <taxon>Enoplea</taxon>
        <taxon>Dorylaimia</taxon>
        <taxon>Trichinellida</taxon>
        <taxon>Trichuridae</taxon>
        <taxon>Trichuris</taxon>
    </lineage>
</organism>
<keyword evidence="3" id="KW-1185">Reference proteome</keyword>
<evidence type="ECO:0000313" key="1">
    <source>
        <dbReference type="EMBL" id="KFD55332.1"/>
    </source>
</evidence>
<feature type="non-terminal residue" evidence="2">
    <location>
        <position position="67"/>
    </location>
</feature>
<name>A0A085NGQ5_9BILA</name>
<accession>A0A085NGQ5</accession>
<gene>
    <name evidence="1" type="ORF">M513_03672</name>
    <name evidence="2" type="ORF">M514_03672</name>
</gene>
<sequence length="67" mass="7376">MEFQAKARDGGLPTVETCETRKLNCNQILRSVRKRRGCDSPCQLAMTDTRAVLFPECIECAVRGGSG</sequence>
<evidence type="ECO:0000313" key="2">
    <source>
        <dbReference type="EMBL" id="KFD68651.1"/>
    </source>
</evidence>
<dbReference type="Proteomes" id="UP000030764">
    <property type="component" value="Unassembled WGS sequence"/>
</dbReference>
<dbReference type="EMBL" id="KL367502">
    <property type="protein sequence ID" value="KFD68651.1"/>
    <property type="molecule type" value="Genomic_DNA"/>
</dbReference>